<name>A0A174ZFQ1_9FIRM</name>
<keyword evidence="1" id="KW-0812">Transmembrane</keyword>
<dbReference type="EMBL" id="CZBX01000002">
    <property type="protein sequence ID" value="CUQ82811.1"/>
    <property type="molecule type" value="Genomic_DNA"/>
</dbReference>
<dbReference type="Proteomes" id="UP000078383">
    <property type="component" value="Unassembled WGS sequence"/>
</dbReference>
<evidence type="ECO:0000256" key="1">
    <source>
        <dbReference type="SAM" id="Phobius"/>
    </source>
</evidence>
<evidence type="ECO:0000313" key="2">
    <source>
        <dbReference type="EMBL" id="CUQ82811.1"/>
    </source>
</evidence>
<gene>
    <name evidence="2" type="ORF">ERS852502_00595</name>
</gene>
<reference evidence="2 3" key="1">
    <citation type="submission" date="2015-09" db="EMBL/GenBank/DDBJ databases">
        <authorList>
            <consortium name="Pathogen Informatics"/>
        </authorList>
    </citation>
    <scope>NUCLEOTIDE SEQUENCE [LARGE SCALE GENOMIC DNA]</scope>
    <source>
        <strain evidence="2 3">2789STDY5834889</strain>
    </source>
</reference>
<keyword evidence="1" id="KW-0472">Membrane</keyword>
<protein>
    <submittedName>
        <fullName evidence="2">Uncharacterized protein</fullName>
    </submittedName>
</protein>
<dbReference type="RefSeq" id="WP_155512113.1">
    <property type="nucleotide sequence ID" value="NZ_CZBX01000002.1"/>
</dbReference>
<keyword evidence="1" id="KW-1133">Transmembrane helix</keyword>
<dbReference type="AlphaFoldDB" id="A0A174ZFQ1"/>
<evidence type="ECO:0000313" key="3">
    <source>
        <dbReference type="Proteomes" id="UP000078383"/>
    </source>
</evidence>
<accession>A0A174ZFQ1</accession>
<organism evidence="2 3">
    <name type="scientific">[Ruminococcus] torques</name>
    <dbReference type="NCBI Taxonomy" id="33039"/>
    <lineage>
        <taxon>Bacteria</taxon>
        <taxon>Bacillati</taxon>
        <taxon>Bacillota</taxon>
        <taxon>Clostridia</taxon>
        <taxon>Lachnospirales</taxon>
        <taxon>Lachnospiraceae</taxon>
        <taxon>Mediterraneibacter</taxon>
    </lineage>
</organism>
<proteinExistence type="predicted"/>
<feature type="transmembrane region" description="Helical" evidence="1">
    <location>
        <begin position="35"/>
        <end position="54"/>
    </location>
</feature>
<sequence length="55" mass="6100">MQANIIATLNLALGLVLKSHVIDFLSNLSGTLQNLWWLVCVVLITTIYIIRVGFS</sequence>